<name>A0ACC0A9L6_CATRO</name>
<sequence>MPSLFEFGAYTNGILPVWVMLPGLLAEQHKKQPATHQKQASLKKGMRLWRRLEKSDSVQQHHSSLETDSGLNQGQKQQQKGEMQPEKCDSGQQQEGSLTTDSVMIQSQEKQQQDEQNDPRKLKNGTGGHWWADF</sequence>
<evidence type="ECO:0000313" key="1">
    <source>
        <dbReference type="EMBL" id="KAI5656657.1"/>
    </source>
</evidence>
<accession>A0ACC0A9L6</accession>
<organism evidence="1 2">
    <name type="scientific">Catharanthus roseus</name>
    <name type="common">Madagascar periwinkle</name>
    <name type="synonym">Vinca rosea</name>
    <dbReference type="NCBI Taxonomy" id="4058"/>
    <lineage>
        <taxon>Eukaryota</taxon>
        <taxon>Viridiplantae</taxon>
        <taxon>Streptophyta</taxon>
        <taxon>Embryophyta</taxon>
        <taxon>Tracheophyta</taxon>
        <taxon>Spermatophyta</taxon>
        <taxon>Magnoliopsida</taxon>
        <taxon>eudicotyledons</taxon>
        <taxon>Gunneridae</taxon>
        <taxon>Pentapetalae</taxon>
        <taxon>asterids</taxon>
        <taxon>lamiids</taxon>
        <taxon>Gentianales</taxon>
        <taxon>Apocynaceae</taxon>
        <taxon>Rauvolfioideae</taxon>
        <taxon>Vinceae</taxon>
        <taxon>Catharanthinae</taxon>
        <taxon>Catharanthus</taxon>
    </lineage>
</organism>
<evidence type="ECO:0000313" key="2">
    <source>
        <dbReference type="Proteomes" id="UP001060085"/>
    </source>
</evidence>
<comment type="caution">
    <text evidence="1">The sequence shown here is derived from an EMBL/GenBank/DDBJ whole genome shotgun (WGS) entry which is preliminary data.</text>
</comment>
<keyword evidence="2" id="KW-1185">Reference proteome</keyword>
<protein>
    <submittedName>
        <fullName evidence="1">Uncharacterized protein</fullName>
    </submittedName>
</protein>
<dbReference type="EMBL" id="CM044706">
    <property type="protein sequence ID" value="KAI5656657.1"/>
    <property type="molecule type" value="Genomic_DNA"/>
</dbReference>
<gene>
    <name evidence="1" type="ORF">M9H77_25450</name>
</gene>
<proteinExistence type="predicted"/>
<dbReference type="Proteomes" id="UP001060085">
    <property type="component" value="Linkage Group LG06"/>
</dbReference>
<reference evidence="2" key="1">
    <citation type="journal article" date="2023" name="Nat. Plants">
        <title>Single-cell RNA sequencing provides a high-resolution roadmap for understanding the multicellular compartmentation of specialized metabolism.</title>
        <authorList>
            <person name="Sun S."/>
            <person name="Shen X."/>
            <person name="Li Y."/>
            <person name="Li Y."/>
            <person name="Wang S."/>
            <person name="Li R."/>
            <person name="Zhang H."/>
            <person name="Shen G."/>
            <person name="Guo B."/>
            <person name="Wei J."/>
            <person name="Xu J."/>
            <person name="St-Pierre B."/>
            <person name="Chen S."/>
            <person name="Sun C."/>
        </authorList>
    </citation>
    <scope>NUCLEOTIDE SEQUENCE [LARGE SCALE GENOMIC DNA]</scope>
</reference>